<reference evidence="1 2" key="1">
    <citation type="submission" date="2018-06" db="EMBL/GenBank/DDBJ databases">
        <title>Actinomadura craniellae sp. nov. isolated from marine sponge Craniella sp.</title>
        <authorList>
            <person name="Li L."/>
            <person name="Xu Q.H."/>
            <person name="Lin H.W."/>
            <person name="Lu Y.H."/>
        </authorList>
    </citation>
    <scope>NUCLEOTIDE SEQUENCE [LARGE SCALE GENOMIC DNA]</scope>
    <source>
        <strain evidence="1 2">LHW63021</strain>
    </source>
</reference>
<gene>
    <name evidence="1" type="ORF">DPM19_10870</name>
</gene>
<proteinExistence type="predicted"/>
<dbReference type="RefSeq" id="WP_111865716.1">
    <property type="nucleotide sequence ID" value="NZ_QLYX01000004.1"/>
</dbReference>
<evidence type="ECO:0000313" key="1">
    <source>
        <dbReference type="EMBL" id="RAY15213.1"/>
    </source>
</evidence>
<organism evidence="1 2">
    <name type="scientific">Actinomadura craniellae</name>
    <dbReference type="NCBI Taxonomy" id="2231787"/>
    <lineage>
        <taxon>Bacteria</taxon>
        <taxon>Bacillati</taxon>
        <taxon>Actinomycetota</taxon>
        <taxon>Actinomycetes</taxon>
        <taxon>Streptosporangiales</taxon>
        <taxon>Thermomonosporaceae</taxon>
        <taxon>Actinomadura</taxon>
    </lineage>
</organism>
<dbReference type="OrthoDB" id="3483070at2"/>
<sequence>MTDLDGFRALGPAEQLAVTKRVTHAIDAHLAGDELRTKVLVGALFGEFGRPGLLDGVDVCVRIISAVTPGSLRDASGCPDLDRLADPGAGTDETRQVARLLVRAAHTRQGAGLPPFADPVRLFRLLDVLLPAAALATTFDHAPPAGEPGCSPAWGTGQQVIDSMRVVQLDLMREVTRIRKWAMGLSEEERAILLEMLAEVSAELDELHGRVAEIAERVKGPESARLARPA</sequence>
<accession>A0A365HAB1</accession>
<dbReference type="Proteomes" id="UP000251891">
    <property type="component" value="Unassembled WGS sequence"/>
</dbReference>
<comment type="caution">
    <text evidence="1">The sequence shown here is derived from an EMBL/GenBank/DDBJ whole genome shotgun (WGS) entry which is preliminary data.</text>
</comment>
<keyword evidence="2" id="KW-1185">Reference proteome</keyword>
<name>A0A365HAB1_9ACTN</name>
<evidence type="ECO:0000313" key="2">
    <source>
        <dbReference type="Proteomes" id="UP000251891"/>
    </source>
</evidence>
<protein>
    <submittedName>
        <fullName evidence="1">Uncharacterized protein</fullName>
    </submittedName>
</protein>
<dbReference type="EMBL" id="QLYX01000004">
    <property type="protein sequence ID" value="RAY15213.1"/>
    <property type="molecule type" value="Genomic_DNA"/>
</dbReference>
<dbReference type="AlphaFoldDB" id="A0A365HAB1"/>